<feature type="transmembrane region" description="Helical" evidence="1">
    <location>
        <begin position="66"/>
        <end position="86"/>
    </location>
</feature>
<keyword evidence="1" id="KW-0472">Membrane</keyword>
<comment type="caution">
    <text evidence="2">The sequence shown here is derived from an EMBL/GenBank/DDBJ whole genome shotgun (WGS) entry which is preliminary data.</text>
</comment>
<dbReference type="AlphaFoldDB" id="A0A520XDS5"/>
<proteinExistence type="predicted"/>
<evidence type="ECO:0000313" key="2">
    <source>
        <dbReference type="EMBL" id="RZV39298.1"/>
    </source>
</evidence>
<reference evidence="2 3" key="1">
    <citation type="submission" date="2019-01" db="EMBL/GenBank/DDBJ databases">
        <title>Insights into ecological role of a new deltaproteobacterial order Candidatus Sinidesulfobacterales (Sva0485) by metagenomics and metatranscriptomics.</title>
        <authorList>
            <person name="Tan S."/>
            <person name="Liu J."/>
            <person name="Fang Y."/>
            <person name="Hedlund B."/>
            <person name="Lian Z.-H."/>
            <person name="Huang L.-Y."/>
            <person name="Li J.-T."/>
            <person name="Huang L.-N."/>
            <person name="Li W.-J."/>
            <person name="Jiang H.-C."/>
            <person name="Dong H.-L."/>
            <person name="Shu W.-S."/>
        </authorList>
    </citation>
    <scope>NUCLEOTIDE SEQUENCE [LARGE SCALE GENOMIC DNA]</scope>
    <source>
        <strain evidence="2">AP4</strain>
    </source>
</reference>
<evidence type="ECO:0000313" key="3">
    <source>
        <dbReference type="Proteomes" id="UP000322454"/>
    </source>
</evidence>
<name>A0A520XDS5_9DELT</name>
<sequence length="116" mass="13151">MGNYGYGGNGRGGQGGDLDIIEIAFLVFSGLFALFYFTNLNFKYYINSFYAFIAYSFKVYPADVILYVLNLFLFLAGLHGLYVRIFEIRVSGSKLKMFNKLEKYNGGNNEENGMKP</sequence>
<organism evidence="2 3">
    <name type="scientific">Candidatus Acidulodesulfobacterium acidiphilum</name>
    <dbReference type="NCBI Taxonomy" id="2597224"/>
    <lineage>
        <taxon>Bacteria</taxon>
        <taxon>Deltaproteobacteria</taxon>
        <taxon>Candidatus Acidulodesulfobacterales</taxon>
        <taxon>Candidatus Acidulodesulfobacterium</taxon>
    </lineage>
</organism>
<protein>
    <submittedName>
        <fullName evidence="2">Uncharacterized protein</fullName>
    </submittedName>
</protein>
<feature type="transmembrane region" description="Helical" evidence="1">
    <location>
        <begin position="20"/>
        <end position="37"/>
    </location>
</feature>
<keyword evidence="1" id="KW-0812">Transmembrane</keyword>
<keyword evidence="1" id="KW-1133">Transmembrane helix</keyword>
<gene>
    <name evidence="2" type="ORF">EVJ48_05060</name>
</gene>
<evidence type="ECO:0000256" key="1">
    <source>
        <dbReference type="SAM" id="Phobius"/>
    </source>
</evidence>
<dbReference type="Proteomes" id="UP000322454">
    <property type="component" value="Unassembled WGS sequence"/>
</dbReference>
<dbReference type="EMBL" id="SHMQ01000011">
    <property type="protein sequence ID" value="RZV39298.1"/>
    <property type="molecule type" value="Genomic_DNA"/>
</dbReference>
<accession>A0A520XDS5</accession>